<evidence type="ECO:0000313" key="16">
    <source>
        <dbReference type="Proteomes" id="UP001174909"/>
    </source>
</evidence>
<dbReference type="AlphaFoldDB" id="A0AA35RWS5"/>
<dbReference type="EMBL" id="CASHTH010001659">
    <property type="protein sequence ID" value="CAI8017807.1"/>
    <property type="molecule type" value="Genomic_DNA"/>
</dbReference>
<evidence type="ECO:0000256" key="6">
    <source>
        <dbReference type="ARBA" id="ARBA00023002"/>
    </source>
</evidence>
<keyword evidence="12" id="KW-0131">Cell cycle</keyword>
<keyword evidence="9" id="KW-0090">Biological rhythms</keyword>
<dbReference type="GO" id="GO:0046872">
    <property type="term" value="F:metal ion binding"/>
    <property type="evidence" value="ECO:0007669"/>
    <property type="project" value="UniProtKB-KW"/>
</dbReference>
<dbReference type="GO" id="GO:0048511">
    <property type="term" value="P:rhythmic process"/>
    <property type="evidence" value="ECO:0007669"/>
    <property type="project" value="UniProtKB-KW"/>
</dbReference>
<dbReference type="InterPro" id="IPR041667">
    <property type="entry name" value="Cupin_8"/>
</dbReference>
<evidence type="ECO:0000313" key="15">
    <source>
        <dbReference type="EMBL" id="CAI8017807.1"/>
    </source>
</evidence>
<gene>
    <name evidence="15" type="ORF">GBAR_LOCUS10754</name>
</gene>
<keyword evidence="11" id="KW-0539">Nucleus</keyword>
<accession>A0AA35RWS5</accession>
<dbReference type="Gene3D" id="2.60.120.650">
    <property type="entry name" value="Cupin"/>
    <property type="match status" value="1"/>
</dbReference>
<dbReference type="Pfam" id="PF13621">
    <property type="entry name" value="Cupin_8"/>
    <property type="match status" value="1"/>
</dbReference>
<dbReference type="GO" id="GO:0005634">
    <property type="term" value="C:nucleus"/>
    <property type="evidence" value="ECO:0007669"/>
    <property type="project" value="UniProtKB-SubCell"/>
</dbReference>
<evidence type="ECO:0000256" key="11">
    <source>
        <dbReference type="ARBA" id="ARBA00023242"/>
    </source>
</evidence>
<keyword evidence="3" id="KW-0479">Metal-binding</keyword>
<dbReference type="GO" id="GO:0051864">
    <property type="term" value="F:histone H3K36 demethylase activity"/>
    <property type="evidence" value="ECO:0007669"/>
    <property type="project" value="TreeGrafter"/>
</dbReference>
<keyword evidence="7" id="KW-0408">Iron</keyword>
<evidence type="ECO:0000256" key="4">
    <source>
        <dbReference type="ARBA" id="ARBA00022853"/>
    </source>
</evidence>
<comment type="caution">
    <text evidence="15">The sequence shown here is derived from an EMBL/GenBank/DDBJ whole genome shotgun (WGS) entry which is preliminary data.</text>
</comment>
<evidence type="ECO:0000259" key="14">
    <source>
        <dbReference type="PROSITE" id="PS51184"/>
    </source>
</evidence>
<dbReference type="SUPFAM" id="SSF51197">
    <property type="entry name" value="Clavaminate synthase-like"/>
    <property type="match status" value="1"/>
</dbReference>
<dbReference type="InterPro" id="IPR056520">
    <property type="entry name" value="ARM_KDM8_N"/>
</dbReference>
<proteinExistence type="predicted"/>
<comment type="subcellular location">
    <subcellularLocation>
        <location evidence="2">Nucleus</location>
    </subcellularLocation>
</comment>
<evidence type="ECO:0000256" key="13">
    <source>
        <dbReference type="ARBA" id="ARBA00049800"/>
    </source>
</evidence>
<organism evidence="15 16">
    <name type="scientific">Geodia barretti</name>
    <name type="common">Barrett's horny sponge</name>
    <dbReference type="NCBI Taxonomy" id="519541"/>
    <lineage>
        <taxon>Eukaryota</taxon>
        <taxon>Metazoa</taxon>
        <taxon>Porifera</taxon>
        <taxon>Demospongiae</taxon>
        <taxon>Heteroscleromorpha</taxon>
        <taxon>Tetractinellida</taxon>
        <taxon>Astrophorina</taxon>
        <taxon>Geodiidae</taxon>
        <taxon>Geodia</taxon>
    </lineage>
</organism>
<sequence length="470" mass="52574">MAALHWCASGALSLALEAQISHHVEELERQLHSSASASVCKALRASWRELQAGNTGLSGQWTQVALDYSWERLNMGHWEDVSVEWREVYATAALLKALGQARSGEAKRAMEILDRGILLGAPVLDSALHKFASSLTLTMRTDSKASLTGSTGDEKSKSSAKAGKRIVFRNYKPLGGPISEDPVENKKPRVEINVHDLVSRTANVPLVDPQCRVPLVYLPPLDVFRQNYMIPHTPVVISGVLDTWPAYSARKWSLEYLRRVAGPRTVPVEIGSRYTDKEWTQKLMTFSDFIDHHILQQEKSPERGYLAQHLLFQQIPELQEDIKIPDYCCIREGVTGGEVCESGEGGGCEAGDGSEVGERVKINAWFGPAGTVSPLHFDPKHNLLAQVVGRKYVKLYSEDQSLLLYPFTGLLTNTSQVDVESPDLTKYPEFSRAEAREFLLHPGQTLYIPPRCWHYVRSIDISFSVSFWWD</sequence>
<keyword evidence="10" id="KW-0804">Transcription</keyword>
<evidence type="ECO:0000256" key="8">
    <source>
        <dbReference type="ARBA" id="ARBA00023015"/>
    </source>
</evidence>
<dbReference type="InterPro" id="IPR003347">
    <property type="entry name" value="JmjC_dom"/>
</dbReference>
<evidence type="ECO:0000256" key="1">
    <source>
        <dbReference type="ARBA" id="ARBA00001954"/>
    </source>
</evidence>
<evidence type="ECO:0000256" key="12">
    <source>
        <dbReference type="ARBA" id="ARBA00023306"/>
    </source>
</evidence>
<dbReference type="PROSITE" id="PS51184">
    <property type="entry name" value="JMJC"/>
    <property type="match status" value="1"/>
</dbReference>
<evidence type="ECO:0000256" key="10">
    <source>
        <dbReference type="ARBA" id="ARBA00023163"/>
    </source>
</evidence>
<dbReference type="PANTHER" id="PTHR12461:SF106">
    <property type="entry name" value="BIFUNCTIONAL PEPTIDASE AND ARGINYL-HYDROXYLASE JMJD5"/>
    <property type="match status" value="1"/>
</dbReference>
<comment type="cofactor">
    <cofactor evidence="1">
        <name>Fe(2+)</name>
        <dbReference type="ChEBI" id="CHEBI:29033"/>
    </cofactor>
</comment>
<evidence type="ECO:0000256" key="2">
    <source>
        <dbReference type="ARBA" id="ARBA00004123"/>
    </source>
</evidence>
<evidence type="ECO:0000256" key="9">
    <source>
        <dbReference type="ARBA" id="ARBA00023108"/>
    </source>
</evidence>
<dbReference type="PANTHER" id="PTHR12461">
    <property type="entry name" value="HYPOXIA-INDUCIBLE FACTOR 1 ALPHA INHIBITOR-RELATED"/>
    <property type="match status" value="1"/>
</dbReference>
<dbReference type="SMART" id="SM00558">
    <property type="entry name" value="JmjC"/>
    <property type="match status" value="1"/>
</dbReference>
<keyword evidence="5" id="KW-0223">Dioxygenase</keyword>
<keyword evidence="8" id="KW-0805">Transcription regulation</keyword>
<protein>
    <recommendedName>
        <fullName evidence="13">JmjC domain-containing protein 5</fullName>
    </recommendedName>
</protein>
<evidence type="ECO:0000256" key="7">
    <source>
        <dbReference type="ARBA" id="ARBA00023004"/>
    </source>
</evidence>
<keyword evidence="4" id="KW-0156">Chromatin regulator</keyword>
<evidence type="ECO:0000256" key="5">
    <source>
        <dbReference type="ARBA" id="ARBA00022964"/>
    </source>
</evidence>
<name>A0AA35RWS5_GEOBA</name>
<keyword evidence="16" id="KW-1185">Reference proteome</keyword>
<keyword evidence="6" id="KW-0560">Oxidoreductase</keyword>
<evidence type="ECO:0000256" key="3">
    <source>
        <dbReference type="ARBA" id="ARBA00022723"/>
    </source>
</evidence>
<dbReference type="Pfam" id="PF24472">
    <property type="entry name" value="ARM_KDM8_N"/>
    <property type="match status" value="1"/>
</dbReference>
<dbReference type="Proteomes" id="UP001174909">
    <property type="component" value="Unassembled WGS sequence"/>
</dbReference>
<feature type="domain" description="JmjC" evidence="14">
    <location>
        <begin position="313"/>
        <end position="470"/>
    </location>
</feature>
<reference evidence="15" key="1">
    <citation type="submission" date="2023-03" db="EMBL/GenBank/DDBJ databases">
        <authorList>
            <person name="Steffen K."/>
            <person name="Cardenas P."/>
        </authorList>
    </citation>
    <scope>NUCLEOTIDE SEQUENCE</scope>
</reference>